<protein>
    <submittedName>
        <fullName evidence="2">Helix-turn-helix domain-containing protein</fullName>
    </submittedName>
</protein>
<evidence type="ECO:0000313" key="3">
    <source>
        <dbReference type="Proteomes" id="UP001432202"/>
    </source>
</evidence>
<dbReference type="InterPro" id="IPR011991">
    <property type="entry name" value="ArsR-like_HTH"/>
</dbReference>
<dbReference type="GeneID" id="89335367"/>
<feature type="domain" description="Transcription regulator TrmB N-terminal" evidence="1">
    <location>
        <begin position="15"/>
        <end position="86"/>
    </location>
</feature>
<dbReference type="InterPro" id="IPR036388">
    <property type="entry name" value="WH-like_DNA-bd_sf"/>
</dbReference>
<dbReference type="InterPro" id="IPR002831">
    <property type="entry name" value="Tscrpt_reg_TrmB_N"/>
</dbReference>
<sequence>MSLKLSESKEVVRCCYKISDTDVECLFKLVEIGRPISAEELASLMKLSKTTVENSLKKLIEIGLVVRNKDGEEGKRIGRPRYLYAIIHNVDDKIKQDLTNCATKILSATSS</sequence>
<proteinExistence type="predicted"/>
<evidence type="ECO:0000313" key="2">
    <source>
        <dbReference type="EMBL" id="WWQ60747.1"/>
    </source>
</evidence>
<dbReference type="RefSeq" id="WP_338602017.1">
    <property type="nucleotide sequence ID" value="NZ_CP146016.1"/>
</dbReference>
<evidence type="ECO:0000259" key="1">
    <source>
        <dbReference type="Pfam" id="PF01978"/>
    </source>
</evidence>
<name>A0AAX4L1Z2_9CREN</name>
<dbReference type="InterPro" id="IPR036390">
    <property type="entry name" value="WH_DNA-bd_sf"/>
</dbReference>
<keyword evidence="3" id="KW-1185">Reference proteome</keyword>
<dbReference type="Gene3D" id="1.10.10.10">
    <property type="entry name" value="Winged helix-like DNA-binding domain superfamily/Winged helix DNA-binding domain"/>
    <property type="match status" value="1"/>
</dbReference>
<accession>A0AAX4L1Z2</accession>
<dbReference type="Pfam" id="PF01978">
    <property type="entry name" value="TrmB"/>
    <property type="match status" value="1"/>
</dbReference>
<organism evidence="2 3">
    <name type="scientific">Sulfolobus tengchongensis</name>
    <dbReference type="NCBI Taxonomy" id="207809"/>
    <lineage>
        <taxon>Archaea</taxon>
        <taxon>Thermoproteota</taxon>
        <taxon>Thermoprotei</taxon>
        <taxon>Sulfolobales</taxon>
        <taxon>Sulfolobaceae</taxon>
        <taxon>Sulfolobus</taxon>
    </lineage>
</organism>
<dbReference type="CDD" id="cd00090">
    <property type="entry name" value="HTH_ARSR"/>
    <property type="match status" value="1"/>
</dbReference>
<dbReference type="SUPFAM" id="SSF46785">
    <property type="entry name" value="Winged helix' DNA-binding domain"/>
    <property type="match status" value="1"/>
</dbReference>
<dbReference type="AlphaFoldDB" id="A0AAX4L1Z2"/>
<reference evidence="2 3" key="1">
    <citation type="submission" date="2024-02" db="EMBL/GenBank/DDBJ databases">
        <title>STSV induces naive adaptation in Sulfolobus.</title>
        <authorList>
            <person name="Xiang X."/>
            <person name="Song M."/>
        </authorList>
    </citation>
    <scope>NUCLEOTIDE SEQUENCE [LARGE SCALE GENOMIC DNA]</scope>
    <source>
        <strain evidence="2 3">RT2</strain>
    </source>
</reference>
<gene>
    <name evidence="2" type="ORF">V6M85_01320</name>
</gene>
<dbReference type="Proteomes" id="UP001432202">
    <property type="component" value="Chromosome"/>
</dbReference>
<dbReference type="EMBL" id="CP146016">
    <property type="protein sequence ID" value="WWQ60747.1"/>
    <property type="molecule type" value="Genomic_DNA"/>
</dbReference>